<keyword evidence="1 4" id="KW-0378">Hydrolase</keyword>
<reference evidence="4 5" key="1">
    <citation type="submission" date="2024-07" db="EMBL/GenBank/DDBJ databases">
        <title>Section-level genome sequencing and comparative genomics of Aspergillus sections Usti and Cavernicolus.</title>
        <authorList>
            <consortium name="Lawrence Berkeley National Laboratory"/>
            <person name="Nybo J.L."/>
            <person name="Vesth T.C."/>
            <person name="Theobald S."/>
            <person name="Frisvad J.C."/>
            <person name="Larsen T.O."/>
            <person name="Kjaerboelling I."/>
            <person name="Rothschild-Mancinelli K."/>
            <person name="Lyhne E.K."/>
            <person name="Kogle M.E."/>
            <person name="Barry K."/>
            <person name="Clum A."/>
            <person name="Na H."/>
            <person name="Ledsgaard L."/>
            <person name="Lin J."/>
            <person name="Lipzen A."/>
            <person name="Kuo A."/>
            <person name="Riley R."/>
            <person name="Mondo S."/>
            <person name="Labutti K."/>
            <person name="Haridas S."/>
            <person name="Pangalinan J."/>
            <person name="Salamov A.A."/>
            <person name="Simmons B.A."/>
            <person name="Magnuson J.K."/>
            <person name="Chen J."/>
            <person name="Drula E."/>
            <person name="Henrissat B."/>
            <person name="Wiebenga A."/>
            <person name="Lubbers R.J."/>
            <person name="Gomes A.C."/>
            <person name="Makela M.R."/>
            <person name="Stajich J."/>
            <person name="Grigoriev I.V."/>
            <person name="Mortensen U.H."/>
            <person name="De Vries R.P."/>
            <person name="Baker S.E."/>
            <person name="Andersen M.R."/>
        </authorList>
    </citation>
    <scope>NUCLEOTIDE SEQUENCE [LARGE SCALE GENOMIC DNA]</scope>
    <source>
        <strain evidence="4 5">CBS 209.92</strain>
    </source>
</reference>
<keyword evidence="2" id="KW-0812">Transmembrane</keyword>
<sequence length="393" mass="43640">MPRRDYNTVTVPDRIAFVLGLLTVVPVTVATSMVRRLWKSSDYKLKDDVFLALVRCLGLVPLSIRRKLGFSNNITTIRSSPRFETASPEICTWISRPGFEGYWICRGCVHGPQKRPSDSDVTILWLHGGAYISGNAMAASVSLLRIAELAAEQGFSVNVFSLGYSLAPESKFQVQLEEVTAAYRFLVEDEHIDPARIMVFGESAGCHLALSLAYNIHRQCLRRPGKVVLISPWVNLLNSGATFTTNKHKDSLEKRDLHRCVGRLFGEPDAMLEFAEYLNFAAPLSTSKTSAGESEDLRWSQVLPPTWVTVGGNDVFLSDVSDFVDNARADGVHVDFRVERGKPHGWFGYRDALRVQEYLELLPADDASAYLKSSEELASIVLGHVRGYAGTPL</sequence>
<evidence type="ECO:0000256" key="2">
    <source>
        <dbReference type="SAM" id="Phobius"/>
    </source>
</evidence>
<evidence type="ECO:0000259" key="3">
    <source>
        <dbReference type="Pfam" id="PF07859"/>
    </source>
</evidence>
<organism evidence="4 5">
    <name type="scientific">Aspergillus keveii</name>
    <dbReference type="NCBI Taxonomy" id="714993"/>
    <lineage>
        <taxon>Eukaryota</taxon>
        <taxon>Fungi</taxon>
        <taxon>Dikarya</taxon>
        <taxon>Ascomycota</taxon>
        <taxon>Pezizomycotina</taxon>
        <taxon>Eurotiomycetes</taxon>
        <taxon>Eurotiomycetidae</taxon>
        <taxon>Eurotiales</taxon>
        <taxon>Aspergillaceae</taxon>
        <taxon>Aspergillus</taxon>
        <taxon>Aspergillus subgen. Nidulantes</taxon>
    </lineage>
</organism>
<dbReference type="InterPro" id="IPR050300">
    <property type="entry name" value="GDXG_lipolytic_enzyme"/>
</dbReference>
<gene>
    <name evidence="4" type="ORF">BJX66DRAFT_1138</name>
</gene>
<protein>
    <submittedName>
        <fullName evidence="4">Alpha/Beta hydrolase protein</fullName>
    </submittedName>
</protein>
<dbReference type="PANTHER" id="PTHR48081:SF11">
    <property type="entry name" value="ALPHA_BETA HYDROLASE FOLD-3 DOMAIN-CONTAINING PROTEIN-RELATED"/>
    <property type="match status" value="1"/>
</dbReference>
<dbReference type="EMBL" id="JBFTWV010000001">
    <property type="protein sequence ID" value="KAL2801085.1"/>
    <property type="molecule type" value="Genomic_DNA"/>
</dbReference>
<comment type="caution">
    <text evidence="4">The sequence shown here is derived from an EMBL/GenBank/DDBJ whole genome shotgun (WGS) entry which is preliminary data.</text>
</comment>
<keyword evidence="2" id="KW-1133">Transmembrane helix</keyword>
<dbReference type="InterPro" id="IPR013094">
    <property type="entry name" value="AB_hydrolase_3"/>
</dbReference>
<proteinExistence type="predicted"/>
<dbReference type="Gene3D" id="3.40.50.1820">
    <property type="entry name" value="alpha/beta hydrolase"/>
    <property type="match status" value="1"/>
</dbReference>
<dbReference type="InterPro" id="IPR029058">
    <property type="entry name" value="AB_hydrolase_fold"/>
</dbReference>
<dbReference type="GO" id="GO:0016787">
    <property type="term" value="F:hydrolase activity"/>
    <property type="evidence" value="ECO:0007669"/>
    <property type="project" value="UniProtKB-KW"/>
</dbReference>
<keyword evidence="5" id="KW-1185">Reference proteome</keyword>
<accession>A0ABR4GPT8</accession>
<feature type="transmembrane region" description="Helical" evidence="2">
    <location>
        <begin position="15"/>
        <end position="34"/>
    </location>
</feature>
<evidence type="ECO:0000256" key="1">
    <source>
        <dbReference type="ARBA" id="ARBA00022801"/>
    </source>
</evidence>
<name>A0ABR4GPT8_9EURO</name>
<feature type="domain" description="Alpha/beta hydrolase fold-3" evidence="3">
    <location>
        <begin position="123"/>
        <end position="347"/>
    </location>
</feature>
<dbReference type="SUPFAM" id="SSF53474">
    <property type="entry name" value="alpha/beta-Hydrolases"/>
    <property type="match status" value="1"/>
</dbReference>
<evidence type="ECO:0000313" key="4">
    <source>
        <dbReference type="EMBL" id="KAL2801085.1"/>
    </source>
</evidence>
<evidence type="ECO:0000313" key="5">
    <source>
        <dbReference type="Proteomes" id="UP001610563"/>
    </source>
</evidence>
<dbReference type="Proteomes" id="UP001610563">
    <property type="component" value="Unassembled WGS sequence"/>
</dbReference>
<keyword evidence="2" id="KW-0472">Membrane</keyword>
<dbReference type="Pfam" id="PF07859">
    <property type="entry name" value="Abhydrolase_3"/>
    <property type="match status" value="1"/>
</dbReference>
<dbReference type="PANTHER" id="PTHR48081">
    <property type="entry name" value="AB HYDROLASE SUPERFAMILY PROTEIN C4A8.06C"/>
    <property type="match status" value="1"/>
</dbReference>